<dbReference type="GO" id="GO:0016787">
    <property type="term" value="F:hydrolase activity"/>
    <property type="evidence" value="ECO:0007669"/>
    <property type="project" value="InterPro"/>
</dbReference>
<feature type="domain" description="3-keto-alpha-glucoside-1,2-lyase/3-keto-2-hydroxy-glucal hydratase" evidence="1">
    <location>
        <begin position="150"/>
        <end position="316"/>
    </location>
</feature>
<organism evidence="2 3">
    <name type="scientific">Sunxiuqinia elliptica</name>
    <dbReference type="NCBI Taxonomy" id="655355"/>
    <lineage>
        <taxon>Bacteria</taxon>
        <taxon>Pseudomonadati</taxon>
        <taxon>Bacteroidota</taxon>
        <taxon>Bacteroidia</taxon>
        <taxon>Marinilabiliales</taxon>
        <taxon>Prolixibacteraceae</taxon>
        <taxon>Sunxiuqinia</taxon>
    </lineage>
</organism>
<gene>
    <name evidence="2" type="ORF">SAMN05216283_104231</name>
</gene>
<sequence>MKNLLKSIAGVRKAMGLVALSLIFASLSLSLSAQEHPITGHWDLTVQHNGQSLPSWLGVKLSGFKTYVGYFVADIGSARPVSEIVFKDGKVSFHIPPQWESGDNDLLFEGTLENDELSGVITTASGEKRSFVGVRAPELKRNMEPKWGKAITLFDGKNLDNWHAQKGENQWVVKDGILTNPKPGTNLISNQKFDDFKLHVEFKYPENGNSGIYLRGRYEVQIEDSKGKEPSSIYLGGVYGFLTPNEIVAKNPGEWQTYDITLIGRRITIVANGKTVICDQIIPGITGGAIDSHEGEPGPIMLQGDHTAVEYRNIVITPAK</sequence>
<evidence type="ECO:0000313" key="2">
    <source>
        <dbReference type="EMBL" id="SFF32443.1"/>
    </source>
</evidence>
<dbReference type="Gene3D" id="2.60.120.560">
    <property type="entry name" value="Exo-inulinase, domain 1"/>
    <property type="match status" value="1"/>
</dbReference>
<keyword evidence="3" id="KW-1185">Reference proteome</keyword>
<dbReference type="EMBL" id="FONW01000004">
    <property type="protein sequence ID" value="SFF32443.1"/>
    <property type="molecule type" value="Genomic_DNA"/>
</dbReference>
<proteinExistence type="predicted"/>
<dbReference type="Pfam" id="PF06439">
    <property type="entry name" value="3keto-disac_hyd"/>
    <property type="match status" value="1"/>
</dbReference>
<evidence type="ECO:0000313" key="3">
    <source>
        <dbReference type="Proteomes" id="UP000198964"/>
    </source>
</evidence>
<name>A0A1I2HSM0_9BACT</name>
<accession>A0A1I2HSM0</accession>
<dbReference type="RefSeq" id="WP_093919900.1">
    <property type="nucleotide sequence ID" value="NZ_FONW01000004.1"/>
</dbReference>
<dbReference type="AlphaFoldDB" id="A0A1I2HSM0"/>
<dbReference type="Proteomes" id="UP000198964">
    <property type="component" value="Unassembled WGS sequence"/>
</dbReference>
<reference evidence="2 3" key="1">
    <citation type="submission" date="2016-10" db="EMBL/GenBank/DDBJ databases">
        <authorList>
            <person name="de Groot N.N."/>
        </authorList>
    </citation>
    <scope>NUCLEOTIDE SEQUENCE [LARGE SCALE GENOMIC DNA]</scope>
    <source>
        <strain evidence="2 3">CGMCC 1.9156</strain>
    </source>
</reference>
<dbReference type="InterPro" id="IPR010496">
    <property type="entry name" value="AL/BT2_dom"/>
</dbReference>
<protein>
    <recommendedName>
        <fullName evidence="1">3-keto-alpha-glucoside-1,2-lyase/3-keto-2-hydroxy-glucal hydratase domain-containing protein</fullName>
    </recommendedName>
</protein>
<evidence type="ECO:0000259" key="1">
    <source>
        <dbReference type="Pfam" id="PF06439"/>
    </source>
</evidence>
<dbReference type="STRING" id="655355.SAMN05216283_104231"/>